<dbReference type="OrthoDB" id="654660at2"/>
<dbReference type="GO" id="GO:0016757">
    <property type="term" value="F:glycosyltransferase activity"/>
    <property type="evidence" value="ECO:0007669"/>
    <property type="project" value="InterPro"/>
</dbReference>
<dbReference type="Gene3D" id="3.40.50.2000">
    <property type="entry name" value="Glycogen Phosphorylase B"/>
    <property type="match status" value="1"/>
</dbReference>
<dbReference type="SUPFAM" id="SSF53756">
    <property type="entry name" value="UDP-Glycosyltransferase/glycogen phosphorylase"/>
    <property type="match status" value="1"/>
</dbReference>
<dbReference type="InterPro" id="IPR001296">
    <property type="entry name" value="Glyco_trans_1"/>
</dbReference>
<sequence>MSSASTPPTATAQRTVRLIARSNGAGISQDLQRLQLALEATGHRVEHISLGRRRRWLQRWQCRWQRWRDRIRGHAGTARHDINLFVEQLRPELFEQARHNVLMPNPEWFHAEWLPELARVDLILAKTRHAEQIFSALGCRTHWTGFSAQDCRRPEIVRVPDFFHGPGRSGNKGTLPLIELWSRHPEWPMLHIVWRRKHVQLPPLPANIRLYRDYLEEAELRRLQNGSVFHLCPSQTEGYGHSLAEAMSCGAVTITCDAEPMNELVGPDRGVLVATVAGRSQALARLHDFQAESMEAAIERCIRMSEPEQRQLGEAARQWYEAAVEQFPHQLAAALDSLHEAPSGS</sequence>
<dbReference type="EMBL" id="CP003350">
    <property type="protein sequence ID" value="AFC87411.1"/>
    <property type="molecule type" value="Genomic_DNA"/>
</dbReference>
<dbReference type="AlphaFoldDB" id="H8L3P2"/>
<keyword evidence="3" id="KW-1185">Reference proteome</keyword>
<evidence type="ECO:0000313" key="2">
    <source>
        <dbReference type="EMBL" id="AFC87411.1"/>
    </source>
</evidence>
<gene>
    <name evidence="2" type="ordered locus">Fraau_3084</name>
</gene>
<evidence type="ECO:0000313" key="3">
    <source>
        <dbReference type="Proteomes" id="UP000005234"/>
    </source>
</evidence>
<name>H8L3P2_FRAAD</name>
<organism evidence="2 3">
    <name type="scientific">Frateuria aurantia (strain ATCC 33424 / DSM 6220 / KCTC 2777 / LMG 1558 / NBRC 3245 / NCIMB 13370)</name>
    <name type="common">Acetobacter aurantius</name>
    <dbReference type="NCBI Taxonomy" id="767434"/>
    <lineage>
        <taxon>Bacteria</taxon>
        <taxon>Pseudomonadati</taxon>
        <taxon>Pseudomonadota</taxon>
        <taxon>Gammaproteobacteria</taxon>
        <taxon>Lysobacterales</taxon>
        <taxon>Rhodanobacteraceae</taxon>
        <taxon>Frateuria</taxon>
    </lineage>
</organism>
<dbReference type="KEGG" id="fau:Fraau_3084"/>
<proteinExistence type="predicted"/>
<dbReference type="RefSeq" id="WP_014404414.1">
    <property type="nucleotide sequence ID" value="NC_017033.1"/>
</dbReference>
<feature type="domain" description="Glycosyl transferase family 1" evidence="1">
    <location>
        <begin position="217"/>
        <end position="285"/>
    </location>
</feature>
<reference evidence="2" key="1">
    <citation type="submission" date="2012-02" db="EMBL/GenBank/DDBJ databases">
        <title>The complete genome of Frateuria aurantia DSM 6220.</title>
        <authorList>
            <consortium name="US DOE Joint Genome Institute (JGI-PGF)"/>
            <person name="Lucas S."/>
            <person name="Copeland A."/>
            <person name="Lapidus A."/>
            <person name="Glavina del Rio T."/>
            <person name="Dalin E."/>
            <person name="Tice H."/>
            <person name="Bruce D."/>
            <person name="Goodwin L."/>
            <person name="Pitluck S."/>
            <person name="Peters L."/>
            <person name="Ovchinnikova G."/>
            <person name="Teshima H."/>
            <person name="Kyrpides N."/>
            <person name="Mavromatis K."/>
            <person name="Ivanova N."/>
            <person name="Brettin T."/>
            <person name="Detter J.C."/>
            <person name="Han C."/>
            <person name="Larimer F."/>
            <person name="Land M."/>
            <person name="Hauser L."/>
            <person name="Markowitz V."/>
            <person name="Cheng J.-F."/>
            <person name="Hugenholtz P."/>
            <person name="Woyke T."/>
            <person name="Wu D."/>
            <person name="Brambilla E."/>
            <person name="Klenk H.-P."/>
            <person name="Eisen J.A."/>
        </authorList>
    </citation>
    <scope>NUCLEOTIDE SEQUENCE</scope>
    <source>
        <strain evidence="2">DSM 6220</strain>
    </source>
</reference>
<evidence type="ECO:0000259" key="1">
    <source>
        <dbReference type="Pfam" id="PF00534"/>
    </source>
</evidence>
<dbReference type="STRING" id="767434.Fraau_3084"/>
<protein>
    <submittedName>
        <fullName evidence="2">Glycosyltransferase</fullName>
    </submittedName>
</protein>
<dbReference type="Proteomes" id="UP000005234">
    <property type="component" value="Chromosome"/>
</dbReference>
<dbReference type="HOGENOM" id="CLU_071511_0_0_6"/>
<keyword evidence="2" id="KW-0808">Transferase</keyword>
<dbReference type="Pfam" id="PF00534">
    <property type="entry name" value="Glycos_transf_1"/>
    <property type="match status" value="1"/>
</dbReference>
<dbReference type="eggNOG" id="COG0438">
    <property type="taxonomic scope" value="Bacteria"/>
</dbReference>
<accession>H8L3P2</accession>